<keyword evidence="7 8" id="KW-0349">Heme</keyword>
<dbReference type="InterPro" id="IPR002403">
    <property type="entry name" value="Cyt_P450_E_grp-IV"/>
</dbReference>
<feature type="transmembrane region" description="Helical" evidence="9">
    <location>
        <begin position="28"/>
        <end position="53"/>
    </location>
</feature>
<feature type="transmembrane region" description="Helical" evidence="9">
    <location>
        <begin position="240"/>
        <end position="265"/>
    </location>
</feature>
<evidence type="ECO:0000256" key="8">
    <source>
        <dbReference type="RuleBase" id="RU000461"/>
    </source>
</evidence>
<gene>
    <name evidence="10" type="ORF">LY89DRAFT_779864</name>
</gene>
<dbReference type="PROSITE" id="PS00086">
    <property type="entry name" value="CYTOCHROME_P450"/>
    <property type="match status" value="1"/>
</dbReference>
<evidence type="ECO:0000256" key="1">
    <source>
        <dbReference type="ARBA" id="ARBA00001971"/>
    </source>
</evidence>
<dbReference type="CDD" id="cd11062">
    <property type="entry name" value="CYP58-like"/>
    <property type="match status" value="1"/>
</dbReference>
<accession>A0A194XIN7</accession>
<evidence type="ECO:0000256" key="7">
    <source>
        <dbReference type="PIRSR" id="PIRSR602403-1"/>
    </source>
</evidence>
<dbReference type="GO" id="GO:0020037">
    <property type="term" value="F:heme binding"/>
    <property type="evidence" value="ECO:0007669"/>
    <property type="project" value="InterPro"/>
</dbReference>
<evidence type="ECO:0000256" key="6">
    <source>
        <dbReference type="ARBA" id="ARBA00023033"/>
    </source>
</evidence>
<evidence type="ECO:0000256" key="3">
    <source>
        <dbReference type="ARBA" id="ARBA00022723"/>
    </source>
</evidence>
<dbReference type="PANTHER" id="PTHR24305">
    <property type="entry name" value="CYTOCHROME P450"/>
    <property type="match status" value="1"/>
</dbReference>
<dbReference type="InterPro" id="IPR001128">
    <property type="entry name" value="Cyt_P450"/>
</dbReference>
<dbReference type="EMBL" id="KQ947410">
    <property type="protein sequence ID" value="KUJ19996.1"/>
    <property type="molecule type" value="Genomic_DNA"/>
</dbReference>
<proteinExistence type="inferred from homology"/>
<dbReference type="OrthoDB" id="3945418at2759"/>
<protein>
    <submittedName>
        <fullName evidence="10">Putative cytochrome P450</fullName>
    </submittedName>
</protein>
<evidence type="ECO:0000313" key="10">
    <source>
        <dbReference type="EMBL" id="KUJ19996.1"/>
    </source>
</evidence>
<evidence type="ECO:0000256" key="9">
    <source>
        <dbReference type="SAM" id="Phobius"/>
    </source>
</evidence>
<dbReference type="GeneID" id="28832062"/>
<dbReference type="AlphaFoldDB" id="A0A194XIN7"/>
<dbReference type="Pfam" id="PF00067">
    <property type="entry name" value="p450"/>
    <property type="match status" value="1"/>
</dbReference>
<dbReference type="Proteomes" id="UP000070700">
    <property type="component" value="Unassembled WGS sequence"/>
</dbReference>
<evidence type="ECO:0000313" key="11">
    <source>
        <dbReference type="Proteomes" id="UP000070700"/>
    </source>
</evidence>
<dbReference type="SUPFAM" id="SSF48264">
    <property type="entry name" value="Cytochrome P450"/>
    <property type="match status" value="1"/>
</dbReference>
<dbReference type="KEGG" id="psco:LY89DRAFT_779864"/>
<dbReference type="GO" id="GO:0004497">
    <property type="term" value="F:monooxygenase activity"/>
    <property type="evidence" value="ECO:0007669"/>
    <property type="project" value="UniProtKB-KW"/>
</dbReference>
<keyword evidence="6 8" id="KW-0503">Monooxygenase</keyword>
<organism evidence="10 11">
    <name type="scientific">Mollisia scopiformis</name>
    <name type="common">Conifer needle endophyte fungus</name>
    <name type="synonym">Phialocephala scopiformis</name>
    <dbReference type="NCBI Taxonomy" id="149040"/>
    <lineage>
        <taxon>Eukaryota</taxon>
        <taxon>Fungi</taxon>
        <taxon>Dikarya</taxon>
        <taxon>Ascomycota</taxon>
        <taxon>Pezizomycotina</taxon>
        <taxon>Leotiomycetes</taxon>
        <taxon>Helotiales</taxon>
        <taxon>Mollisiaceae</taxon>
        <taxon>Mollisia</taxon>
    </lineage>
</organism>
<dbReference type="InterPro" id="IPR017972">
    <property type="entry name" value="Cyt_P450_CS"/>
</dbReference>
<evidence type="ECO:0000256" key="4">
    <source>
        <dbReference type="ARBA" id="ARBA00023002"/>
    </source>
</evidence>
<comment type="similarity">
    <text evidence="2 8">Belongs to the cytochrome P450 family.</text>
</comment>
<keyword evidence="5 7" id="KW-0408">Iron</keyword>
<reference evidence="10 11" key="1">
    <citation type="submission" date="2015-10" db="EMBL/GenBank/DDBJ databases">
        <title>Full genome of DAOMC 229536 Phialocephala scopiformis, a fungal endophyte of spruce producing the potent anti-insectan compound rugulosin.</title>
        <authorList>
            <consortium name="DOE Joint Genome Institute"/>
            <person name="Walker A.K."/>
            <person name="Frasz S.L."/>
            <person name="Seifert K.A."/>
            <person name="Miller J.D."/>
            <person name="Mondo S.J."/>
            <person name="Labutti K."/>
            <person name="Lipzen A."/>
            <person name="Dockter R."/>
            <person name="Kennedy M."/>
            <person name="Grigoriev I.V."/>
            <person name="Spatafora J.W."/>
        </authorList>
    </citation>
    <scope>NUCLEOTIDE SEQUENCE [LARGE SCALE GENOMIC DNA]</scope>
    <source>
        <strain evidence="10 11">CBS 120377</strain>
    </source>
</reference>
<dbReference type="Gene3D" id="1.10.630.10">
    <property type="entry name" value="Cytochrome P450"/>
    <property type="match status" value="1"/>
</dbReference>
<sequence>MIQNKLSWQHLEGVAHRFDFLDLRVSNWHLLLLGSSFLLLIYGILLAIYRLVFSPLAGFPGPRIAAISGWYEVYYDVVQSGQYFYKISDLHDKYGPIVRINPWELTIRDGDFHSTLYVGGSVRHSQIFPPSRAGVGIDGSHTSSEDHDLHRIRRKPLDPFFSRKAVQSYESMIIDELQLLDGRLQGMRGTGKTVNMEHVYAAVAGDLVGSITLVDSLSLIMDPEFSPDWHTTVCRFFRQIAVFTHFTFLLGWIKLIPISILLRLYSGAAGFKAFRQLAIDKIEDAKRTLKLSKKEGAEGRMPETLIQHLLKSDMPESDKATERLASEFVAILAGGTMSIARGLSTIIYFLLADAELEARLRGSLKEVMGGYPERIPKLAELEKIPYLYACVREGLRISHGTMRRLPRVFPDVDLQFKQWTIPKGIPVGMSAFMMHTDANIYPEPFKFKPERWLEDCDPFMNRNYVPFSKGSRNCPGMNLAYAEMYLALAIMFRPNGPRMALYKTDETDVIPVHDYFLAMPRGDSKGMRVTIEEA</sequence>
<feature type="transmembrane region" description="Helical" evidence="9">
    <location>
        <begin position="199"/>
        <end position="220"/>
    </location>
</feature>
<evidence type="ECO:0000256" key="5">
    <source>
        <dbReference type="ARBA" id="ARBA00023004"/>
    </source>
</evidence>
<keyword evidence="4 8" id="KW-0560">Oxidoreductase</keyword>
<feature type="transmembrane region" description="Helical" evidence="9">
    <location>
        <begin position="328"/>
        <end position="351"/>
    </location>
</feature>
<evidence type="ECO:0000256" key="2">
    <source>
        <dbReference type="ARBA" id="ARBA00010617"/>
    </source>
</evidence>
<keyword evidence="3 7" id="KW-0479">Metal-binding</keyword>
<dbReference type="InterPro" id="IPR036396">
    <property type="entry name" value="Cyt_P450_sf"/>
</dbReference>
<dbReference type="InParanoid" id="A0A194XIN7"/>
<dbReference type="InterPro" id="IPR050121">
    <property type="entry name" value="Cytochrome_P450_monoxygenase"/>
</dbReference>
<keyword evidence="11" id="KW-1185">Reference proteome</keyword>
<keyword evidence="9" id="KW-0812">Transmembrane</keyword>
<dbReference type="RefSeq" id="XP_018074351.1">
    <property type="nucleotide sequence ID" value="XM_018222336.1"/>
</dbReference>
<name>A0A194XIN7_MOLSC</name>
<dbReference type="PRINTS" id="PR00465">
    <property type="entry name" value="EP450IV"/>
</dbReference>
<feature type="binding site" description="axial binding residue" evidence="7">
    <location>
        <position position="474"/>
    </location>
    <ligand>
        <name>heme</name>
        <dbReference type="ChEBI" id="CHEBI:30413"/>
    </ligand>
    <ligandPart>
        <name>Fe</name>
        <dbReference type="ChEBI" id="CHEBI:18248"/>
    </ligandPart>
</feature>
<keyword evidence="9" id="KW-1133">Transmembrane helix</keyword>
<dbReference type="GO" id="GO:0016705">
    <property type="term" value="F:oxidoreductase activity, acting on paired donors, with incorporation or reduction of molecular oxygen"/>
    <property type="evidence" value="ECO:0007669"/>
    <property type="project" value="InterPro"/>
</dbReference>
<keyword evidence="9" id="KW-0472">Membrane</keyword>
<dbReference type="PANTHER" id="PTHR24305:SF157">
    <property type="entry name" value="N-ACETYLTRYPTOPHAN 6-HYDROXYLASE IVOC-RELATED"/>
    <property type="match status" value="1"/>
</dbReference>
<comment type="cofactor">
    <cofactor evidence="1 7">
        <name>heme</name>
        <dbReference type="ChEBI" id="CHEBI:30413"/>
    </cofactor>
</comment>
<dbReference type="GO" id="GO:0005506">
    <property type="term" value="F:iron ion binding"/>
    <property type="evidence" value="ECO:0007669"/>
    <property type="project" value="InterPro"/>
</dbReference>